<evidence type="ECO:0000256" key="2">
    <source>
        <dbReference type="ARBA" id="ARBA00022694"/>
    </source>
</evidence>
<feature type="binding site" evidence="6">
    <location>
        <begin position="28"/>
        <end position="33"/>
    </location>
    <ligand>
        <name>ATP</name>
        <dbReference type="ChEBI" id="CHEBI:30616"/>
    </ligand>
</feature>
<comment type="similarity">
    <text evidence="6">Belongs to the tRNA(Ile)-lysidine synthase family.</text>
</comment>
<keyword evidence="3 6" id="KW-0547">Nucleotide-binding</keyword>
<dbReference type="Proteomes" id="UP000199328">
    <property type="component" value="Unassembled WGS sequence"/>
</dbReference>
<evidence type="ECO:0000259" key="7">
    <source>
        <dbReference type="Pfam" id="PF01171"/>
    </source>
</evidence>
<dbReference type="SUPFAM" id="SSF52402">
    <property type="entry name" value="Adenine nucleotide alpha hydrolases-like"/>
    <property type="match status" value="1"/>
</dbReference>
<keyword evidence="6" id="KW-0963">Cytoplasm</keyword>
<dbReference type="NCBIfam" id="TIGR02432">
    <property type="entry name" value="lysidine_TilS_N"/>
    <property type="match status" value="1"/>
</dbReference>
<dbReference type="HAMAP" id="MF_01161">
    <property type="entry name" value="tRNA_Ile_lys_synt"/>
    <property type="match status" value="1"/>
</dbReference>
<keyword evidence="9" id="KW-1185">Reference proteome</keyword>
<sequence length="413" mass="45164">MTLAGRFGKALEALLPAPDLPRLGLAVSGGGDSMALMHLAARWARARRRPDLFVVTVDHGLRPESAAEAAQVARAAAALGLSHDTLRWEGWEGRGNLQDAARRARRRLIREWAEARGIEAVATGHTLDDQAETVLLRLARGSGVDGLAAMAPVRREARLSWLRPLLDLRREELRDWLRARNLGWIEDPSNEDMRFDRVRARRMLSPLAELGLTPERLAATARHMQAAREVLQQAAAALAQEAVREAAGALFLDIARFRAAPEETRHRLLAAALGWVSGAEYRPRHEPLARLAESLEGTLHGARVVRRRGEAIVLREAAAVASCRIPPPGPWDGRWWLEGPAEEGLVIAALGERGLAAVEDWRATGLPREVLEVTPAVWRNGTLVAAPLAGLSAGWRASLIDGRDSFVSDAFSR</sequence>
<dbReference type="CDD" id="cd01992">
    <property type="entry name" value="TilS_N"/>
    <property type="match status" value="1"/>
</dbReference>
<keyword evidence="4 6" id="KW-0067">ATP-binding</keyword>
<comment type="subcellular location">
    <subcellularLocation>
        <location evidence="6">Cytoplasm</location>
    </subcellularLocation>
</comment>
<reference evidence="9" key="1">
    <citation type="submission" date="2016-10" db="EMBL/GenBank/DDBJ databases">
        <authorList>
            <person name="Varghese N."/>
            <person name="Submissions S."/>
        </authorList>
    </citation>
    <scope>NUCLEOTIDE SEQUENCE [LARGE SCALE GENOMIC DNA]</scope>
    <source>
        <strain evidence="9">CGMCC 1.10789</strain>
    </source>
</reference>
<dbReference type="GO" id="GO:0006400">
    <property type="term" value="P:tRNA modification"/>
    <property type="evidence" value="ECO:0007669"/>
    <property type="project" value="UniProtKB-UniRule"/>
</dbReference>
<dbReference type="InterPro" id="IPR011063">
    <property type="entry name" value="TilS/TtcA_N"/>
</dbReference>
<dbReference type="PANTHER" id="PTHR43033:SF1">
    <property type="entry name" value="TRNA(ILE)-LYSIDINE SYNTHASE-RELATED"/>
    <property type="match status" value="1"/>
</dbReference>
<comment type="domain">
    <text evidence="6">The N-terminal region contains the highly conserved SGGXDS motif, predicted to be a P-loop motif involved in ATP binding.</text>
</comment>
<proteinExistence type="inferred from homology"/>
<organism evidence="8 9">
    <name type="scientific">Meinhardsimonia xiamenensis</name>
    <dbReference type="NCBI Taxonomy" id="990712"/>
    <lineage>
        <taxon>Bacteria</taxon>
        <taxon>Pseudomonadati</taxon>
        <taxon>Pseudomonadota</taxon>
        <taxon>Alphaproteobacteria</taxon>
        <taxon>Rhodobacterales</taxon>
        <taxon>Paracoccaceae</taxon>
        <taxon>Meinhardsimonia</taxon>
    </lineage>
</organism>
<evidence type="ECO:0000256" key="3">
    <source>
        <dbReference type="ARBA" id="ARBA00022741"/>
    </source>
</evidence>
<dbReference type="GO" id="GO:0005737">
    <property type="term" value="C:cytoplasm"/>
    <property type="evidence" value="ECO:0007669"/>
    <property type="project" value="UniProtKB-SubCell"/>
</dbReference>
<evidence type="ECO:0000313" key="8">
    <source>
        <dbReference type="EMBL" id="SDK33333.1"/>
    </source>
</evidence>
<evidence type="ECO:0000313" key="9">
    <source>
        <dbReference type="Proteomes" id="UP000199328"/>
    </source>
</evidence>
<evidence type="ECO:0000256" key="5">
    <source>
        <dbReference type="ARBA" id="ARBA00048539"/>
    </source>
</evidence>
<dbReference type="Gene3D" id="3.40.50.620">
    <property type="entry name" value="HUPs"/>
    <property type="match status" value="1"/>
</dbReference>
<dbReference type="EMBL" id="FNFV01000002">
    <property type="protein sequence ID" value="SDK33333.1"/>
    <property type="molecule type" value="Genomic_DNA"/>
</dbReference>
<protein>
    <recommendedName>
        <fullName evidence="6">tRNA(Ile)-lysidine synthase</fullName>
        <ecNumber evidence="6">6.3.4.19</ecNumber>
    </recommendedName>
    <alternativeName>
        <fullName evidence="6">tRNA(Ile)-2-lysyl-cytidine synthase</fullName>
    </alternativeName>
    <alternativeName>
        <fullName evidence="6">tRNA(Ile)-lysidine synthetase</fullName>
    </alternativeName>
</protein>
<dbReference type="PANTHER" id="PTHR43033">
    <property type="entry name" value="TRNA(ILE)-LYSIDINE SYNTHASE-RELATED"/>
    <property type="match status" value="1"/>
</dbReference>
<dbReference type="EC" id="6.3.4.19" evidence="6"/>
<name>A0A1G9B1H5_9RHOB</name>
<keyword evidence="2 6" id="KW-0819">tRNA processing</keyword>
<keyword evidence="1 6" id="KW-0436">Ligase</keyword>
<dbReference type="InterPro" id="IPR012094">
    <property type="entry name" value="tRNA_Ile_lys_synt"/>
</dbReference>
<evidence type="ECO:0000256" key="6">
    <source>
        <dbReference type="HAMAP-Rule" id="MF_01161"/>
    </source>
</evidence>
<evidence type="ECO:0000256" key="4">
    <source>
        <dbReference type="ARBA" id="ARBA00022840"/>
    </source>
</evidence>
<evidence type="ECO:0000256" key="1">
    <source>
        <dbReference type="ARBA" id="ARBA00022598"/>
    </source>
</evidence>
<dbReference type="AlphaFoldDB" id="A0A1G9B1H5"/>
<dbReference type="InterPro" id="IPR012795">
    <property type="entry name" value="tRNA_Ile_lys_synt_N"/>
</dbReference>
<comment type="function">
    <text evidence="6">Ligates lysine onto the cytidine present at position 34 of the AUA codon-specific tRNA(Ile) that contains the anticodon CAU, in an ATP-dependent manner. Cytidine is converted to lysidine, thus changing the amino acid specificity of the tRNA from methionine to isoleucine.</text>
</comment>
<dbReference type="STRING" id="990712.SAMN05216257_102363"/>
<comment type="catalytic activity">
    <reaction evidence="5 6">
        <text>cytidine(34) in tRNA(Ile2) + L-lysine + ATP = lysidine(34) in tRNA(Ile2) + AMP + diphosphate + H(+)</text>
        <dbReference type="Rhea" id="RHEA:43744"/>
        <dbReference type="Rhea" id="RHEA-COMP:10625"/>
        <dbReference type="Rhea" id="RHEA-COMP:10670"/>
        <dbReference type="ChEBI" id="CHEBI:15378"/>
        <dbReference type="ChEBI" id="CHEBI:30616"/>
        <dbReference type="ChEBI" id="CHEBI:32551"/>
        <dbReference type="ChEBI" id="CHEBI:33019"/>
        <dbReference type="ChEBI" id="CHEBI:82748"/>
        <dbReference type="ChEBI" id="CHEBI:83665"/>
        <dbReference type="ChEBI" id="CHEBI:456215"/>
        <dbReference type="EC" id="6.3.4.19"/>
    </reaction>
</comment>
<dbReference type="Pfam" id="PF01171">
    <property type="entry name" value="ATP_bind_3"/>
    <property type="match status" value="1"/>
</dbReference>
<dbReference type="GO" id="GO:0032267">
    <property type="term" value="F:tRNA(Ile)-lysidine synthase activity"/>
    <property type="evidence" value="ECO:0007669"/>
    <property type="project" value="UniProtKB-EC"/>
</dbReference>
<dbReference type="GO" id="GO:0005524">
    <property type="term" value="F:ATP binding"/>
    <property type="evidence" value="ECO:0007669"/>
    <property type="project" value="UniProtKB-UniRule"/>
</dbReference>
<dbReference type="RefSeq" id="WP_245656950.1">
    <property type="nucleotide sequence ID" value="NZ_FNFV01000002.1"/>
</dbReference>
<gene>
    <name evidence="6" type="primary">tilS</name>
    <name evidence="8" type="ORF">SAMN05216257_102363</name>
</gene>
<dbReference type="InterPro" id="IPR014729">
    <property type="entry name" value="Rossmann-like_a/b/a_fold"/>
</dbReference>
<accession>A0A1G9B1H5</accession>
<feature type="domain" description="tRNA(Ile)-lysidine/2-thiocytidine synthase N-terminal" evidence="7">
    <location>
        <begin position="24"/>
        <end position="202"/>
    </location>
</feature>